<evidence type="ECO:0000256" key="2">
    <source>
        <dbReference type="ARBA" id="ARBA00022490"/>
    </source>
</evidence>
<evidence type="ECO:0000256" key="4">
    <source>
        <dbReference type="ARBA" id="ARBA00022777"/>
    </source>
</evidence>
<evidence type="ECO:0000256" key="5">
    <source>
        <dbReference type="ARBA" id="ARBA00036820"/>
    </source>
</evidence>
<evidence type="ECO:0000313" key="10">
    <source>
        <dbReference type="EMBL" id="SBS32551.1"/>
    </source>
</evidence>
<dbReference type="InterPro" id="IPR050249">
    <property type="entry name" value="Pseudomonas-type_ThrB"/>
</dbReference>
<dbReference type="SUPFAM" id="SSF56112">
    <property type="entry name" value="Protein kinase-like (PK-like)"/>
    <property type="match status" value="1"/>
</dbReference>
<evidence type="ECO:0000256" key="7">
    <source>
        <dbReference type="ARBA" id="ARBA00038873"/>
    </source>
</evidence>
<dbReference type="Gene3D" id="3.90.1200.10">
    <property type="match status" value="1"/>
</dbReference>
<dbReference type="EC" id="2.7.1.81" evidence="7"/>
<protein>
    <recommendedName>
        <fullName evidence="8">Hydroxylysine kinase</fullName>
        <ecNumber evidence="7">2.7.1.81</ecNumber>
    </recommendedName>
</protein>
<dbReference type="AlphaFoldDB" id="A0A1A8TIF8"/>
<name>A0A1A8TIF8_9GAMM</name>
<evidence type="ECO:0000313" key="11">
    <source>
        <dbReference type="Proteomes" id="UP000092544"/>
    </source>
</evidence>
<dbReference type="PANTHER" id="PTHR21064">
    <property type="entry name" value="AMINOGLYCOSIDE PHOSPHOTRANSFERASE DOMAIN-CONTAINING PROTEIN-RELATED"/>
    <property type="match status" value="1"/>
</dbReference>
<feature type="domain" description="Aminoglycoside phosphotransferase" evidence="9">
    <location>
        <begin position="45"/>
        <end position="259"/>
    </location>
</feature>
<keyword evidence="2" id="KW-0963">Cytoplasm</keyword>
<evidence type="ECO:0000256" key="1">
    <source>
        <dbReference type="ARBA" id="ARBA00004496"/>
    </source>
</evidence>
<dbReference type="InterPro" id="IPR002575">
    <property type="entry name" value="Aminoglycoside_PTrfase"/>
</dbReference>
<dbReference type="GO" id="GO:0005737">
    <property type="term" value="C:cytoplasm"/>
    <property type="evidence" value="ECO:0007669"/>
    <property type="project" value="UniProtKB-SubCell"/>
</dbReference>
<dbReference type="EMBL" id="FLOB01000005">
    <property type="protein sequence ID" value="SBS32551.1"/>
    <property type="molecule type" value="Genomic_DNA"/>
</dbReference>
<evidence type="ECO:0000256" key="6">
    <source>
        <dbReference type="ARBA" id="ARBA00037368"/>
    </source>
</evidence>
<reference evidence="10 11" key="1">
    <citation type="submission" date="2016-06" db="EMBL/GenBank/DDBJ databases">
        <authorList>
            <person name="Kjaerup R.B."/>
            <person name="Dalgaard T.S."/>
            <person name="Juul-Madsen H.R."/>
        </authorList>
    </citation>
    <scope>NUCLEOTIDE SEQUENCE [LARGE SCALE GENOMIC DNA]</scope>
    <source>
        <strain evidence="10 11">CECT 8886</strain>
    </source>
</reference>
<keyword evidence="11" id="KW-1185">Reference proteome</keyword>
<dbReference type="InterPro" id="IPR011009">
    <property type="entry name" value="Kinase-like_dom_sf"/>
</dbReference>
<comment type="subcellular location">
    <subcellularLocation>
        <location evidence="1">Cytoplasm</location>
    </subcellularLocation>
</comment>
<dbReference type="STRING" id="1792290.MSP8886_02466"/>
<comment type="catalytic activity">
    <reaction evidence="5">
        <text>(5R)-5-hydroxy-L-lysine + GTP = (5R)-5-phosphooxy-L-lysine + GDP + H(+)</text>
        <dbReference type="Rhea" id="RHEA:19049"/>
        <dbReference type="ChEBI" id="CHEBI:15378"/>
        <dbReference type="ChEBI" id="CHEBI:37565"/>
        <dbReference type="ChEBI" id="CHEBI:57882"/>
        <dbReference type="ChEBI" id="CHEBI:58189"/>
        <dbReference type="ChEBI" id="CHEBI:58357"/>
        <dbReference type="EC" id="2.7.1.81"/>
    </reaction>
</comment>
<dbReference type="PANTHER" id="PTHR21064:SF1">
    <property type="entry name" value="HYDROXYLYSINE KINASE"/>
    <property type="match status" value="1"/>
</dbReference>
<dbReference type="GO" id="GO:0047992">
    <property type="term" value="F:hydroxylysine kinase activity"/>
    <property type="evidence" value="ECO:0007669"/>
    <property type="project" value="UniProtKB-EC"/>
</dbReference>
<keyword evidence="3 10" id="KW-0808">Transferase</keyword>
<keyword evidence="4 10" id="KW-0418">Kinase</keyword>
<comment type="function">
    <text evidence="6">Catalyzes the GTP-dependent phosphorylation of 5-hydroxy-L-lysine.</text>
</comment>
<evidence type="ECO:0000259" key="9">
    <source>
        <dbReference type="Pfam" id="PF01636"/>
    </source>
</evidence>
<organism evidence="10 11">
    <name type="scientific">Marinomonas spartinae</name>
    <dbReference type="NCBI Taxonomy" id="1792290"/>
    <lineage>
        <taxon>Bacteria</taxon>
        <taxon>Pseudomonadati</taxon>
        <taxon>Pseudomonadota</taxon>
        <taxon>Gammaproteobacteria</taxon>
        <taxon>Oceanospirillales</taxon>
        <taxon>Oceanospirillaceae</taxon>
        <taxon>Marinomonas</taxon>
    </lineage>
</organism>
<gene>
    <name evidence="10" type="primary">thrB_2</name>
    <name evidence="10" type="ORF">MSP8886_02466</name>
</gene>
<proteinExistence type="predicted"/>
<dbReference type="RefSeq" id="WP_217491346.1">
    <property type="nucleotide sequence ID" value="NZ_FLOB01000005.1"/>
</dbReference>
<dbReference type="Proteomes" id="UP000092544">
    <property type="component" value="Unassembled WGS sequence"/>
</dbReference>
<dbReference type="Pfam" id="PF01636">
    <property type="entry name" value="APH"/>
    <property type="match status" value="1"/>
</dbReference>
<evidence type="ECO:0000256" key="3">
    <source>
        <dbReference type="ARBA" id="ARBA00022679"/>
    </source>
</evidence>
<evidence type="ECO:0000256" key="8">
    <source>
        <dbReference type="ARBA" id="ARBA00040505"/>
    </source>
</evidence>
<accession>A0A1A8TIF8</accession>
<sequence>MPYSAMSSDAYFCAASAYLAEQPASSKSCLLTDLLTCHYGLSGSITTLSSETESTFDVRLSDGRRLILKTSSRPGALESFRFQSSALTGVQEAKGFVSPEVIRTRNGALMFEQEGICGYLQTRLHGTALHQASPTPDVLFQTGSALARLDQALSQLTLPSALRPVLWHVGCWPRLMAFEKYLPAGSIANLVDVAMSEYVKFVEPKISNLPWQITHNDPSPFNMMVTEQGIGFIDFGDGCWSPRIQDLAIAASHVVKDPSLPLGGAEHLIAGYASITALSAEEASLLVGLMRARQSALILVNYWRAHLFPAEAQYITKNVSRAERGLTILSPLSIEDGEAAVLKAISSSRP</sequence>